<dbReference type="InterPro" id="IPR016032">
    <property type="entry name" value="Sig_transdc_resp-reg_C-effctor"/>
</dbReference>
<dbReference type="Proteomes" id="UP000435138">
    <property type="component" value="Unassembled WGS sequence"/>
</dbReference>
<dbReference type="InterPro" id="IPR036388">
    <property type="entry name" value="WH-like_DNA-bd_sf"/>
</dbReference>
<proteinExistence type="predicted"/>
<keyword evidence="3" id="KW-0804">Transcription</keyword>
<protein>
    <submittedName>
        <fullName evidence="5">LuxR family transcriptional regulator</fullName>
    </submittedName>
</protein>
<evidence type="ECO:0000256" key="2">
    <source>
        <dbReference type="ARBA" id="ARBA00023125"/>
    </source>
</evidence>
<dbReference type="PRINTS" id="PR00038">
    <property type="entry name" value="HTHLUXR"/>
</dbReference>
<dbReference type="CDD" id="cd06170">
    <property type="entry name" value="LuxR_C_like"/>
    <property type="match status" value="1"/>
</dbReference>
<evidence type="ECO:0000259" key="4">
    <source>
        <dbReference type="PROSITE" id="PS50043"/>
    </source>
</evidence>
<evidence type="ECO:0000313" key="5">
    <source>
        <dbReference type="EMBL" id="MQY47992.1"/>
    </source>
</evidence>
<dbReference type="Pfam" id="PF00196">
    <property type="entry name" value="GerE"/>
    <property type="match status" value="1"/>
</dbReference>
<dbReference type="SUPFAM" id="SSF46894">
    <property type="entry name" value="C-terminal effector domain of the bipartite response regulators"/>
    <property type="match status" value="1"/>
</dbReference>
<keyword evidence="6" id="KW-1185">Reference proteome</keyword>
<evidence type="ECO:0000256" key="1">
    <source>
        <dbReference type="ARBA" id="ARBA00023015"/>
    </source>
</evidence>
<dbReference type="AlphaFoldDB" id="A0A6A8A9T3"/>
<dbReference type="PROSITE" id="PS50043">
    <property type="entry name" value="HTH_LUXR_2"/>
    <property type="match status" value="1"/>
</dbReference>
<dbReference type="PANTHER" id="PTHR44688:SF25">
    <property type="entry name" value="HTH LUXR-TYPE DOMAIN-CONTAINING PROTEIN"/>
    <property type="match status" value="1"/>
</dbReference>
<dbReference type="InterPro" id="IPR005143">
    <property type="entry name" value="TF_LuxR_autoind-bd_dom"/>
</dbReference>
<dbReference type="GO" id="GO:0003677">
    <property type="term" value="F:DNA binding"/>
    <property type="evidence" value="ECO:0007669"/>
    <property type="project" value="UniProtKB-KW"/>
</dbReference>
<dbReference type="Gene3D" id="3.30.450.80">
    <property type="entry name" value="Transcription factor LuxR-like, autoinducer-binding domain"/>
    <property type="match status" value="1"/>
</dbReference>
<dbReference type="InterPro" id="IPR000792">
    <property type="entry name" value="Tscrpt_reg_LuxR_C"/>
</dbReference>
<dbReference type="SUPFAM" id="SSF75516">
    <property type="entry name" value="Pheromone-binding domain of LuxR-like quorum-sensing transcription factors"/>
    <property type="match status" value="1"/>
</dbReference>
<keyword evidence="2" id="KW-0238">DNA-binding</keyword>
<organism evidence="5 6">
    <name type="scientific">Endobacterium cereale</name>
    <dbReference type="NCBI Taxonomy" id="2663029"/>
    <lineage>
        <taxon>Bacteria</taxon>
        <taxon>Pseudomonadati</taxon>
        <taxon>Pseudomonadota</taxon>
        <taxon>Alphaproteobacteria</taxon>
        <taxon>Hyphomicrobiales</taxon>
        <taxon>Rhizobiaceae</taxon>
        <taxon>Endobacterium</taxon>
    </lineage>
</organism>
<comment type="caution">
    <text evidence="5">The sequence shown here is derived from an EMBL/GenBank/DDBJ whole genome shotgun (WGS) entry which is preliminary data.</text>
</comment>
<dbReference type="PROSITE" id="PS00622">
    <property type="entry name" value="HTH_LUXR_1"/>
    <property type="match status" value="1"/>
</dbReference>
<dbReference type="InterPro" id="IPR036693">
    <property type="entry name" value="TF_LuxR_autoind-bd_dom_sf"/>
</dbReference>
<reference evidence="5 6" key="1">
    <citation type="submission" date="2019-11" db="EMBL/GenBank/DDBJ databases">
        <title>Genome analysis of Rhizobacterium cereale a novel genus and species isolated from maize roots in North Spain.</title>
        <authorList>
            <person name="Menendez E."/>
            <person name="Flores-Felix J.D."/>
            <person name="Ramirez-Bahena M.-H."/>
            <person name="Igual J.M."/>
            <person name="Garcia-Fraile P."/>
            <person name="Peix A."/>
            <person name="Velazquez E."/>
        </authorList>
    </citation>
    <scope>NUCLEOTIDE SEQUENCE [LARGE SCALE GENOMIC DNA]</scope>
    <source>
        <strain evidence="5 6">RZME27</strain>
    </source>
</reference>
<keyword evidence="1" id="KW-0805">Transcription regulation</keyword>
<evidence type="ECO:0000313" key="6">
    <source>
        <dbReference type="Proteomes" id="UP000435138"/>
    </source>
</evidence>
<dbReference type="GO" id="GO:0006355">
    <property type="term" value="P:regulation of DNA-templated transcription"/>
    <property type="evidence" value="ECO:0007669"/>
    <property type="project" value="InterPro"/>
</dbReference>
<dbReference type="PANTHER" id="PTHR44688">
    <property type="entry name" value="DNA-BINDING TRANSCRIPTIONAL ACTIVATOR DEVR_DOSR"/>
    <property type="match status" value="1"/>
</dbReference>
<name>A0A6A8A9T3_9HYPH</name>
<dbReference type="EMBL" id="WIXI01000046">
    <property type="protein sequence ID" value="MQY47992.1"/>
    <property type="molecule type" value="Genomic_DNA"/>
</dbReference>
<sequence length="246" mass="28075">MTVHSILQFLVLAHEAKNQTELAAEFEAVLKSYGFSYYGVWMKSRTLGYLDSTVLWGRWPEGWQETYAAKKFGMVDPTIRMLAVAQRPFRWREAISMFRSDPNRKRIQRMMQDANRSGLNDGYTFPIHGRNGLLGHVSLGGQIIDLSPSEMTMFDAAAKKMFWRMLELSGQASHFEAIKSVETTLTRRETEVLHLLAEGMTSHEIAKALSISNHTVDWYINAIQEKFEASNRQHVVAIAFRLGLVS</sequence>
<feature type="domain" description="HTH luxR-type" evidence="4">
    <location>
        <begin position="178"/>
        <end position="243"/>
    </location>
</feature>
<dbReference type="Gene3D" id="1.10.10.10">
    <property type="entry name" value="Winged helix-like DNA-binding domain superfamily/Winged helix DNA-binding domain"/>
    <property type="match status" value="1"/>
</dbReference>
<dbReference type="Pfam" id="PF03472">
    <property type="entry name" value="Autoind_bind"/>
    <property type="match status" value="1"/>
</dbReference>
<accession>A0A6A8A9T3</accession>
<dbReference type="SMART" id="SM00421">
    <property type="entry name" value="HTH_LUXR"/>
    <property type="match status" value="1"/>
</dbReference>
<evidence type="ECO:0000256" key="3">
    <source>
        <dbReference type="ARBA" id="ARBA00023163"/>
    </source>
</evidence>
<gene>
    <name evidence="5" type="ORF">GAO09_18300</name>
</gene>